<keyword evidence="10" id="KW-1185">Reference proteome</keyword>
<dbReference type="AlphaFoldDB" id="A0AAV1M411"/>
<dbReference type="Gene3D" id="2.30.29.30">
    <property type="entry name" value="Pleckstrin-homology domain (PH domain)/Phosphotyrosine-binding domain (PTB)"/>
    <property type="match status" value="1"/>
</dbReference>
<comment type="caution">
    <text evidence="9">The sequence shown here is derived from an EMBL/GenBank/DDBJ whole genome shotgun (WGS) entry which is preliminary data.</text>
</comment>
<feature type="region of interest" description="Disordered" evidence="7">
    <location>
        <begin position="486"/>
        <end position="612"/>
    </location>
</feature>
<dbReference type="GO" id="GO:0006869">
    <property type="term" value="P:lipid transport"/>
    <property type="evidence" value="ECO:0007669"/>
    <property type="project" value="UniProtKB-KW"/>
</dbReference>
<protein>
    <recommendedName>
        <fullName evidence="6">Oxysterol-binding protein</fullName>
    </recommendedName>
</protein>
<dbReference type="SMART" id="SM00248">
    <property type="entry name" value="ANK"/>
    <property type="match status" value="5"/>
</dbReference>
<reference evidence="9 10" key="1">
    <citation type="submission" date="2023-11" db="EMBL/GenBank/DDBJ databases">
        <authorList>
            <person name="Hedman E."/>
            <person name="Englund M."/>
            <person name="Stromberg M."/>
            <person name="Nyberg Akerstrom W."/>
            <person name="Nylinder S."/>
            <person name="Jareborg N."/>
            <person name="Kallberg Y."/>
            <person name="Kronander E."/>
        </authorList>
    </citation>
    <scope>NUCLEOTIDE SEQUENCE [LARGE SCALE GENOMIC DNA]</scope>
</reference>
<feature type="domain" description="PH" evidence="8">
    <location>
        <begin position="243"/>
        <end position="348"/>
    </location>
</feature>
<dbReference type="InterPro" id="IPR036770">
    <property type="entry name" value="Ankyrin_rpt-contain_sf"/>
</dbReference>
<proteinExistence type="inferred from homology"/>
<feature type="compositionally biased region" description="Acidic residues" evidence="7">
    <location>
        <begin position="511"/>
        <end position="521"/>
    </location>
</feature>
<evidence type="ECO:0000313" key="9">
    <source>
        <dbReference type="EMBL" id="CAK1602441.1"/>
    </source>
</evidence>
<evidence type="ECO:0000259" key="8">
    <source>
        <dbReference type="PROSITE" id="PS50003"/>
    </source>
</evidence>
<feature type="region of interest" description="Disordered" evidence="7">
    <location>
        <begin position="926"/>
        <end position="948"/>
    </location>
</feature>
<name>A0AAV1M411_9NEOP</name>
<dbReference type="SMART" id="SM00233">
    <property type="entry name" value="PH"/>
    <property type="match status" value="1"/>
</dbReference>
<dbReference type="GO" id="GO:0005886">
    <property type="term" value="C:plasma membrane"/>
    <property type="evidence" value="ECO:0007669"/>
    <property type="project" value="TreeGrafter"/>
</dbReference>
<dbReference type="SUPFAM" id="SSF50729">
    <property type="entry name" value="PH domain-like"/>
    <property type="match status" value="1"/>
</dbReference>
<dbReference type="InterPro" id="IPR037239">
    <property type="entry name" value="OSBP_sf"/>
</dbReference>
<evidence type="ECO:0000256" key="2">
    <source>
        <dbReference type="ARBA" id="ARBA00023055"/>
    </source>
</evidence>
<dbReference type="InterPro" id="IPR001849">
    <property type="entry name" value="PH_domain"/>
</dbReference>
<dbReference type="PANTHER" id="PTHR10972">
    <property type="entry name" value="OXYSTEROL-BINDING PROTEIN-RELATED"/>
    <property type="match status" value="1"/>
</dbReference>
<dbReference type="Pfam" id="PF01237">
    <property type="entry name" value="Oxysterol_BP"/>
    <property type="match status" value="1"/>
</dbReference>
<evidence type="ECO:0000256" key="3">
    <source>
        <dbReference type="ARBA" id="ARBA00023121"/>
    </source>
</evidence>
<evidence type="ECO:0000256" key="7">
    <source>
        <dbReference type="SAM" id="MobiDB-lite"/>
    </source>
</evidence>
<dbReference type="InterPro" id="IPR018494">
    <property type="entry name" value="Oxysterol-bd_CS"/>
</dbReference>
<dbReference type="EMBL" id="CAVLGL010000137">
    <property type="protein sequence ID" value="CAK1602441.1"/>
    <property type="molecule type" value="Genomic_DNA"/>
</dbReference>
<dbReference type="PROSITE" id="PS50003">
    <property type="entry name" value="PH_DOMAIN"/>
    <property type="match status" value="1"/>
</dbReference>
<sequence length="1074" mass="118519">MSTKEDIGREAEDSLLYSARHGEISVVKALLEAKKEGKINLDINCKGKSKSNLGWTPLHLATYFAHKDVVEVLLDAGVNVDEVNDNGDTAMHKASFIGNEELVILLLNYKADVNIMNGEGRTACDVCKTRDVQRLLEAAQRAERLDRERRLLSAAKEGHIDEIQALLSSSNPPNINCVDSQGNTCLHCAAYRGHARVAVLLLQNGIDTALKNHSGQLAIDLAKDNDMREVLSVRPVQKLQRTAARFEGPLLKKSRFLGWRPVWAVLQRGVLIYYGSRGEAGAAGAGRGAAGRARKYLDGAQLSAPAAEPALLRLAFSDGDTHRLAVPAGPDLAAARQSWVTAFNEHIAYSGHYLWAGAGPDTAKEATEELDDECKPLGSMQDALTAATNSLALLDTQLRECAAIVAALDKSPHVGTSLHHSAYMRFQHACGSGSEALTALRHCAALVAQARDRDQARLAREIERNRVLEEALAALARTHHALEMSVAEEMTKSKRKKKSSQNDSKENFFDVYEDSGDDDDTLVTAGLSSPLGALSPWGSSPDLTRHTPIGSVDGDGDRTPTPTLRGGPITRRISGSLESCASSPSNGSPKSPRSPRSPASPSSPVSCASSRGTLVSQGGHVYRNARPYRKTTTLRTSLPVAQFSRGDFSLWSVLKNCVGKELSKITMPVVFNEPLSFLQRMLEYLEYAHLLRMASEQTNPVARMEYIAAFAVSALASNWERLGKPFNPLLGETYELERPEFRAVCEQVSHHPPVSAFHADSPHFVFHGSVHPKLKFCGKSVEIQPKGHVTVELPRWGEAYTWTNVNCVVHNVIVGKLWIEQYGAMEVTCHGGAALKANLVFKPAGFNNRDLHRVDGFITDANKKKLRFLYGKWTEYIKCCSASAYEQWAKERGEEAGTQQTPSHTPKKVLAKLNSFKVGALRSMSIQDTDDAENSEDVPKPDESYNIDIPGSTTLWEARPRPSNSAQYYQFTEFAMSLNELERDMKGQLCPTDSRLRPDVRLLEQGDIDAAAAEKTRLEEKQRTARKLLKKNADPWQPRWFSQGTNPYTKQEDWLYNGGYWDRNYQHLKDVDIF</sequence>
<evidence type="ECO:0000256" key="6">
    <source>
        <dbReference type="RuleBase" id="RU003845"/>
    </source>
</evidence>
<keyword evidence="2 6" id="KW-0445">Lipid transport</keyword>
<dbReference type="InterPro" id="IPR002110">
    <property type="entry name" value="Ankyrin_rpt"/>
</dbReference>
<dbReference type="InterPro" id="IPR000648">
    <property type="entry name" value="Oxysterol-bd"/>
</dbReference>
<dbReference type="Proteomes" id="UP001314205">
    <property type="component" value="Unassembled WGS sequence"/>
</dbReference>
<dbReference type="FunFam" id="2.40.160.120:FF:000005">
    <property type="entry name" value="Oxysterol-binding protein"/>
    <property type="match status" value="1"/>
</dbReference>
<keyword evidence="3" id="KW-0446">Lipid-binding</keyword>
<dbReference type="Gene3D" id="3.30.70.3490">
    <property type="match status" value="1"/>
</dbReference>
<dbReference type="Pfam" id="PF13637">
    <property type="entry name" value="Ank_4"/>
    <property type="match status" value="1"/>
</dbReference>
<feature type="repeat" description="ANK" evidence="4">
    <location>
        <begin position="181"/>
        <end position="213"/>
    </location>
</feature>
<dbReference type="GO" id="GO:0097038">
    <property type="term" value="C:perinuclear endoplasmic reticulum"/>
    <property type="evidence" value="ECO:0007669"/>
    <property type="project" value="TreeGrafter"/>
</dbReference>
<keyword evidence="1 6" id="KW-0813">Transport</keyword>
<feature type="compositionally biased region" description="Low complexity" evidence="7">
    <location>
        <begin position="579"/>
        <end position="611"/>
    </location>
</feature>
<feature type="repeat" description="ANK" evidence="4">
    <location>
        <begin position="53"/>
        <end position="85"/>
    </location>
</feature>
<feature type="repeat" description="ANK" evidence="4">
    <location>
        <begin position="86"/>
        <end position="118"/>
    </location>
</feature>
<evidence type="ECO:0000256" key="1">
    <source>
        <dbReference type="ARBA" id="ARBA00022448"/>
    </source>
</evidence>
<dbReference type="PROSITE" id="PS50088">
    <property type="entry name" value="ANK_REPEAT"/>
    <property type="match status" value="3"/>
</dbReference>
<evidence type="ECO:0000313" key="10">
    <source>
        <dbReference type="Proteomes" id="UP001314205"/>
    </source>
</evidence>
<organism evidence="9 10">
    <name type="scientific">Parnassius mnemosyne</name>
    <name type="common">clouded apollo</name>
    <dbReference type="NCBI Taxonomy" id="213953"/>
    <lineage>
        <taxon>Eukaryota</taxon>
        <taxon>Metazoa</taxon>
        <taxon>Ecdysozoa</taxon>
        <taxon>Arthropoda</taxon>
        <taxon>Hexapoda</taxon>
        <taxon>Insecta</taxon>
        <taxon>Pterygota</taxon>
        <taxon>Neoptera</taxon>
        <taxon>Endopterygota</taxon>
        <taxon>Lepidoptera</taxon>
        <taxon>Glossata</taxon>
        <taxon>Ditrysia</taxon>
        <taxon>Papilionoidea</taxon>
        <taxon>Papilionidae</taxon>
        <taxon>Parnassiinae</taxon>
        <taxon>Parnassini</taxon>
        <taxon>Parnassius</taxon>
        <taxon>Driopa</taxon>
    </lineage>
</organism>
<dbReference type="Pfam" id="PF12796">
    <property type="entry name" value="Ank_2"/>
    <property type="match status" value="1"/>
</dbReference>
<dbReference type="Gene3D" id="1.25.40.20">
    <property type="entry name" value="Ankyrin repeat-containing domain"/>
    <property type="match status" value="2"/>
</dbReference>
<dbReference type="PANTHER" id="PTHR10972:SF209">
    <property type="entry name" value="OXYSTEROL-BINDING PROTEIN"/>
    <property type="match status" value="1"/>
</dbReference>
<dbReference type="PROSITE" id="PS01013">
    <property type="entry name" value="OSBP"/>
    <property type="match status" value="1"/>
</dbReference>
<dbReference type="PROSITE" id="PS50297">
    <property type="entry name" value="ANK_REP_REGION"/>
    <property type="match status" value="3"/>
</dbReference>
<dbReference type="GO" id="GO:0005829">
    <property type="term" value="C:cytosol"/>
    <property type="evidence" value="ECO:0007669"/>
    <property type="project" value="TreeGrafter"/>
</dbReference>
<evidence type="ECO:0000256" key="5">
    <source>
        <dbReference type="RuleBase" id="RU003844"/>
    </source>
</evidence>
<dbReference type="FunFam" id="3.30.70.3490:FF:000015">
    <property type="entry name" value="Oxysterol-binding protein"/>
    <property type="match status" value="1"/>
</dbReference>
<dbReference type="Gene3D" id="2.40.160.120">
    <property type="match status" value="1"/>
</dbReference>
<comment type="similarity">
    <text evidence="5">Belongs to the OSBP family.</text>
</comment>
<evidence type="ECO:0000256" key="4">
    <source>
        <dbReference type="PROSITE-ProRule" id="PRU00023"/>
    </source>
</evidence>
<dbReference type="GO" id="GO:0032934">
    <property type="term" value="F:sterol binding"/>
    <property type="evidence" value="ECO:0007669"/>
    <property type="project" value="TreeGrafter"/>
</dbReference>
<gene>
    <name evidence="9" type="ORF">PARMNEM_LOCUS20946</name>
</gene>
<dbReference type="SUPFAM" id="SSF48403">
    <property type="entry name" value="Ankyrin repeat"/>
    <property type="match status" value="1"/>
</dbReference>
<keyword evidence="4" id="KW-0040">ANK repeat</keyword>
<dbReference type="InterPro" id="IPR011993">
    <property type="entry name" value="PH-like_dom_sf"/>
</dbReference>
<accession>A0AAV1M411</accession>
<dbReference type="SUPFAM" id="SSF144000">
    <property type="entry name" value="Oxysterol-binding protein-like"/>
    <property type="match status" value="1"/>
</dbReference>